<feature type="transmembrane region" description="Helical" evidence="2">
    <location>
        <begin position="971"/>
        <end position="996"/>
    </location>
</feature>
<feature type="transmembrane region" description="Helical" evidence="2">
    <location>
        <begin position="596"/>
        <end position="617"/>
    </location>
</feature>
<name>A0A848M2N2_PAELE</name>
<dbReference type="Pfam" id="PF00873">
    <property type="entry name" value="ACR_tran"/>
    <property type="match status" value="2"/>
</dbReference>
<feature type="transmembrane region" description="Helical" evidence="2">
    <location>
        <begin position="1017"/>
        <end position="1036"/>
    </location>
</feature>
<feature type="compositionally biased region" description="Gly residues" evidence="1">
    <location>
        <begin position="255"/>
        <end position="264"/>
    </location>
</feature>
<feature type="transmembrane region" description="Helical" evidence="2">
    <location>
        <begin position="919"/>
        <end position="938"/>
    </location>
</feature>
<dbReference type="PANTHER" id="PTHR32063">
    <property type="match status" value="1"/>
</dbReference>
<dbReference type="AlphaFoldDB" id="A0A848M2N2"/>
<protein>
    <submittedName>
        <fullName evidence="3">Efflux RND transporter permease subunit</fullName>
    </submittedName>
</protein>
<dbReference type="Proteomes" id="UP000565468">
    <property type="component" value="Unassembled WGS sequence"/>
</dbReference>
<dbReference type="Gene3D" id="1.20.1640.10">
    <property type="entry name" value="Multidrug efflux transporter AcrB transmembrane domain"/>
    <property type="match status" value="3"/>
</dbReference>
<dbReference type="GO" id="GO:0005886">
    <property type="term" value="C:plasma membrane"/>
    <property type="evidence" value="ECO:0007669"/>
    <property type="project" value="TreeGrafter"/>
</dbReference>
<feature type="compositionally biased region" description="Low complexity" evidence="1">
    <location>
        <begin position="265"/>
        <end position="276"/>
    </location>
</feature>
<gene>
    <name evidence="3" type="ORF">HII30_01840</name>
</gene>
<feature type="compositionally biased region" description="Low complexity" evidence="1">
    <location>
        <begin position="302"/>
        <end position="316"/>
    </location>
</feature>
<dbReference type="Gene3D" id="3.30.2090.10">
    <property type="entry name" value="Multidrug efflux transporter AcrB TolC docking domain, DN and DC subdomains"/>
    <property type="match status" value="3"/>
</dbReference>
<feature type="region of interest" description="Disordered" evidence="1">
    <location>
        <begin position="255"/>
        <end position="316"/>
    </location>
</feature>
<dbReference type="InterPro" id="IPR027463">
    <property type="entry name" value="AcrB_DN_DC_subdom"/>
</dbReference>
<dbReference type="PRINTS" id="PR00702">
    <property type="entry name" value="ACRIFLAVINRP"/>
</dbReference>
<feature type="transmembrane region" description="Helical" evidence="2">
    <location>
        <begin position="504"/>
        <end position="526"/>
    </location>
</feature>
<dbReference type="EMBL" id="JABBPN010000001">
    <property type="protein sequence ID" value="NMO94529.1"/>
    <property type="molecule type" value="Genomic_DNA"/>
</dbReference>
<dbReference type="SUPFAM" id="SSF82714">
    <property type="entry name" value="Multidrug efflux transporter AcrB TolC docking domain, DN and DC subdomains"/>
    <property type="match status" value="2"/>
</dbReference>
<reference evidence="3 4" key="1">
    <citation type="submission" date="2020-04" db="EMBL/GenBank/DDBJ databases">
        <title>Paenibacillus algicola sp. nov., a novel marine bacterium producing alginate lyase.</title>
        <authorList>
            <person name="Huang H."/>
        </authorList>
    </citation>
    <scope>NUCLEOTIDE SEQUENCE [LARGE SCALE GENOMIC DNA]</scope>
    <source>
        <strain evidence="3 4">L7-75</strain>
    </source>
</reference>
<dbReference type="SUPFAM" id="SSF82693">
    <property type="entry name" value="Multidrug efflux transporter AcrB pore domain, PN1, PN2, PC1 and PC2 subdomains"/>
    <property type="match status" value="2"/>
</dbReference>
<evidence type="ECO:0000313" key="4">
    <source>
        <dbReference type="Proteomes" id="UP000565468"/>
    </source>
</evidence>
<dbReference type="Gene3D" id="3.30.70.1320">
    <property type="entry name" value="Multidrug efflux transporter AcrB pore domain like"/>
    <property type="match status" value="2"/>
</dbReference>
<dbReference type="Gene3D" id="3.30.70.1430">
    <property type="entry name" value="Multidrug efflux transporter AcrB pore domain"/>
    <property type="match status" value="2"/>
</dbReference>
<dbReference type="SUPFAM" id="SSF82866">
    <property type="entry name" value="Multidrug efflux transporter AcrB transmembrane domain"/>
    <property type="match status" value="2"/>
</dbReference>
<dbReference type="PANTHER" id="PTHR32063:SF0">
    <property type="entry name" value="SWARMING MOTILITY PROTEIN SWRC"/>
    <property type="match status" value="1"/>
</dbReference>
<feature type="transmembrane region" description="Helical" evidence="2">
    <location>
        <begin position="945"/>
        <end position="965"/>
    </location>
</feature>
<keyword evidence="2" id="KW-0812">Transmembrane</keyword>
<dbReference type="RefSeq" id="WP_169503212.1">
    <property type="nucleotide sequence ID" value="NZ_JABBPN010000001.1"/>
</dbReference>
<accession>A0A848M2N2</accession>
<sequence>MKGIINFSLRNKFAIWLLTVIIIFGGLYSGLTMKQETIPNINVPFLNVTAIYPGAAPEGVVQDVSKPLETRLRNVDGVKTITSTSMENAANITIEFDYGANLDNATAAVREALNDVNLPDEVQKPQIMRFSLNSFPVTSVSITNKEGTDLDELTRTVENDIIPALEDLDGVASLQVSGQFVNEVQLTFDQDKMAELGLTEDTVRGIVQGSALYAPLGLFEMDQSQKAVAVDGGIIGIDDLNNLAIPVIPGGSAGAPGGSPGAGGNPAAEGPAPGAEGAAGQGAAGQQAPSASTEGGNPAAQAPAEGSTGAGGEAAANPAAAGIPTVKLSEIADIKVTGKAESISRTNGKESIGIQVVKANDANTVDVVNAVKDEIKELQKLYPGTEMTIMLDQGKPIEDSVHTMLFKAVYGALFAIIIIMIFLRNIRSTIISIISIPLSLLIAILCLQQMDITLNMMSLGAMTVAIGRVVDDSIVVIENIYRRLSLSSEKLKGRELISAATREMFAPIMSSTIVTIAVFLPLVLVSGMVGELFIPFALTMVFALLASLVVAVTLVPALAHTLFRKGLKNKHNHDEKPGGLARAYQSVLRWTLNHKLITFSIAILLLVGSLFLTRFVGVSFLPEQEDKYAMVTYSPQPGDRLEDVEQRALEAEKLILAQEGVQNMQYSVGGSNPLGMGSSNSGLFYILYDPDTKNFEDVKTKLIEDLAKQVPEGEWSNMDMGGFGASQLTVNVFGDSLEQIKPVADDILELTQKDTENFENAESSLSEAYDQYTLVADQEKLSSLGLTAGQLAMKLSPVRERPVLTEIQIEGKSYEVFIEADNETYKSIKDIENETVTSPLGMEVPIKDVATVEEGTSPDTITRTDGKMVVSVNADFVTSDIGNASTNLQAEVDKMELPDGVTVTFGGATEQINDTFGQLGLAMLAAIAIVYFVLVVTFGGALAPFAILFSLPFIVIGAIVALLVTGETLSVSALMGVLMLIGIVVTNAIVLIDRVIHKENEGLSTREALLEAGATRLRPILMTALATIGALLPLVFGWENSAGIISRGLGITVIGGLISSTLLTLVVVPIVYEFLMKFRKKRIED</sequence>
<feature type="transmembrane region" description="Helical" evidence="2">
    <location>
        <begin position="429"/>
        <end position="447"/>
    </location>
</feature>
<evidence type="ECO:0000313" key="3">
    <source>
        <dbReference type="EMBL" id="NMO94529.1"/>
    </source>
</evidence>
<proteinExistence type="predicted"/>
<evidence type="ECO:0000256" key="2">
    <source>
        <dbReference type="SAM" id="Phobius"/>
    </source>
</evidence>
<keyword evidence="2" id="KW-0472">Membrane</keyword>
<dbReference type="GO" id="GO:0042910">
    <property type="term" value="F:xenobiotic transmembrane transporter activity"/>
    <property type="evidence" value="ECO:0007669"/>
    <property type="project" value="TreeGrafter"/>
</dbReference>
<comment type="caution">
    <text evidence="3">The sequence shown here is derived from an EMBL/GenBank/DDBJ whole genome shotgun (WGS) entry which is preliminary data.</text>
</comment>
<keyword evidence="4" id="KW-1185">Reference proteome</keyword>
<feature type="transmembrane region" description="Helical" evidence="2">
    <location>
        <begin position="532"/>
        <end position="559"/>
    </location>
</feature>
<dbReference type="InterPro" id="IPR001036">
    <property type="entry name" value="Acrflvin-R"/>
</dbReference>
<feature type="transmembrane region" description="Helical" evidence="2">
    <location>
        <begin position="1048"/>
        <end position="1072"/>
    </location>
</feature>
<organism evidence="3 4">
    <name type="scientific">Paenibacillus lemnae</name>
    <dbReference type="NCBI Taxonomy" id="1330551"/>
    <lineage>
        <taxon>Bacteria</taxon>
        <taxon>Bacillati</taxon>
        <taxon>Bacillota</taxon>
        <taxon>Bacilli</taxon>
        <taxon>Bacillales</taxon>
        <taxon>Paenibacillaceae</taxon>
        <taxon>Paenibacillus</taxon>
    </lineage>
</organism>
<feature type="transmembrane region" description="Helical" evidence="2">
    <location>
        <begin position="404"/>
        <end position="423"/>
    </location>
</feature>
<keyword evidence="2" id="KW-1133">Transmembrane helix</keyword>
<dbReference type="Gene3D" id="3.30.70.1440">
    <property type="entry name" value="Multidrug efflux transporter AcrB pore domain"/>
    <property type="match status" value="1"/>
</dbReference>
<feature type="transmembrane region" description="Helical" evidence="2">
    <location>
        <begin position="13"/>
        <end position="31"/>
    </location>
</feature>
<evidence type="ECO:0000256" key="1">
    <source>
        <dbReference type="SAM" id="MobiDB-lite"/>
    </source>
</evidence>